<dbReference type="Pfam" id="PF10934">
    <property type="entry name" value="Sheath_initiator"/>
    <property type="match status" value="1"/>
</dbReference>
<evidence type="ECO:0000313" key="1">
    <source>
        <dbReference type="EMBL" id="DAE92140.1"/>
    </source>
</evidence>
<organism evidence="1">
    <name type="scientific">Myoviridae sp. ct5xZ3</name>
    <dbReference type="NCBI Taxonomy" id="2827601"/>
    <lineage>
        <taxon>Viruses</taxon>
        <taxon>Duplodnaviria</taxon>
        <taxon>Heunggongvirae</taxon>
        <taxon>Uroviricota</taxon>
        <taxon>Caudoviricetes</taxon>
    </lineage>
</organism>
<sequence length="120" mass="14077">MDILLDKNGDLFVSKQGDIAIENSVVQKIKIRLRWFLGEWRWDQEEGLPYFDSILVKNPDIDFIESQIRLKIFEVDEVTEVSNVELTLDKKTRTAHIKFEAKTDTETIKEEVSTQCQIME</sequence>
<dbReference type="InterPro" id="IPR020288">
    <property type="entry name" value="Sheath_initiator"/>
</dbReference>
<accession>A0A8S5RSK1</accession>
<reference evidence="1" key="1">
    <citation type="journal article" date="2021" name="Proc. Natl. Acad. Sci. U.S.A.">
        <title>A Catalog of Tens of Thousands of Viruses from Human Metagenomes Reveals Hidden Associations with Chronic Diseases.</title>
        <authorList>
            <person name="Tisza M.J."/>
            <person name="Buck C.B."/>
        </authorList>
    </citation>
    <scope>NUCLEOTIDE SEQUENCE</scope>
    <source>
        <strain evidence="1">Ct5xZ3</strain>
    </source>
</reference>
<dbReference type="EMBL" id="BK057794">
    <property type="protein sequence ID" value="DAE92140.1"/>
    <property type="molecule type" value="Genomic_DNA"/>
</dbReference>
<protein>
    <submittedName>
        <fullName evidence="1">Baseplate wedge protein</fullName>
    </submittedName>
</protein>
<name>A0A8S5RSK1_9CAUD</name>
<proteinExistence type="predicted"/>